<evidence type="ECO:0000256" key="1">
    <source>
        <dbReference type="SAM" id="Phobius"/>
    </source>
</evidence>
<reference evidence="2" key="1">
    <citation type="submission" date="2021-01" db="EMBL/GenBank/DDBJ databases">
        <authorList>
            <consortium name="Genoscope - CEA"/>
            <person name="William W."/>
        </authorList>
    </citation>
    <scope>NUCLEOTIDE SEQUENCE</scope>
</reference>
<accession>A0A8S1MK46</accession>
<sequence length="84" mass="9823">MWSRDMSQFPILTFLRTHSYFQLSEIIPMAPQDGEFYQFKLLQDIAHHIVNCVKYHLNVRLVSLDIFIIEVVAALVVAQALIKF</sequence>
<name>A0A8S1MK46_PARPR</name>
<protein>
    <submittedName>
        <fullName evidence="2">Uncharacterized protein</fullName>
    </submittedName>
</protein>
<proteinExistence type="predicted"/>
<evidence type="ECO:0000313" key="2">
    <source>
        <dbReference type="EMBL" id="CAD8077166.1"/>
    </source>
</evidence>
<dbReference type="EMBL" id="CAJJDM010000058">
    <property type="protein sequence ID" value="CAD8077166.1"/>
    <property type="molecule type" value="Genomic_DNA"/>
</dbReference>
<keyword evidence="3" id="KW-1185">Reference proteome</keyword>
<comment type="caution">
    <text evidence="2">The sequence shown here is derived from an EMBL/GenBank/DDBJ whole genome shotgun (WGS) entry which is preliminary data.</text>
</comment>
<gene>
    <name evidence="2" type="ORF">PPRIM_AZ9-3.1.T0570247</name>
</gene>
<keyword evidence="1" id="KW-1133">Transmembrane helix</keyword>
<dbReference type="AlphaFoldDB" id="A0A8S1MK46"/>
<feature type="transmembrane region" description="Helical" evidence="1">
    <location>
        <begin position="61"/>
        <end position="82"/>
    </location>
</feature>
<dbReference type="Proteomes" id="UP000688137">
    <property type="component" value="Unassembled WGS sequence"/>
</dbReference>
<keyword evidence="1" id="KW-0812">Transmembrane</keyword>
<organism evidence="2 3">
    <name type="scientific">Paramecium primaurelia</name>
    <dbReference type="NCBI Taxonomy" id="5886"/>
    <lineage>
        <taxon>Eukaryota</taxon>
        <taxon>Sar</taxon>
        <taxon>Alveolata</taxon>
        <taxon>Ciliophora</taxon>
        <taxon>Intramacronucleata</taxon>
        <taxon>Oligohymenophorea</taxon>
        <taxon>Peniculida</taxon>
        <taxon>Parameciidae</taxon>
        <taxon>Paramecium</taxon>
    </lineage>
</organism>
<evidence type="ECO:0000313" key="3">
    <source>
        <dbReference type="Proteomes" id="UP000688137"/>
    </source>
</evidence>
<keyword evidence="1" id="KW-0472">Membrane</keyword>